<dbReference type="AlphaFoldDB" id="A0AB37AYA6"/>
<dbReference type="GO" id="GO:0016887">
    <property type="term" value="F:ATP hydrolysis activity"/>
    <property type="evidence" value="ECO:0007669"/>
    <property type="project" value="InterPro"/>
</dbReference>
<accession>A0AB37AYA6</accession>
<dbReference type="Gene3D" id="3.30.950.30">
    <property type="entry name" value="Schlafen, AAA domain"/>
    <property type="match status" value="1"/>
</dbReference>
<evidence type="ECO:0000259" key="1">
    <source>
        <dbReference type="Pfam" id="PF04326"/>
    </source>
</evidence>
<name>A0AB37AYA6_9BURK</name>
<sequence>MYFTQIRLRNFGPFSDAQFDFEPNAINWVIGNNASGKTQMAGAMLAAIVGKPALSLTAGGVGPSTVVLTLGEGDARETVSLQVAESSRGKPEVSKTTGALALQTLAAMAESEGQRLMIGHVGETVPETLDFDEVGELLPRELTNHPGWTELKRRGNDVSYIGSGAQRSAVELIAQIVARRRAHFKLPLIVDEVFWHWSQQEHQFALLLLGEIAHDSQVFLLCPYRDDVEVGPGSLLQVSTTPSGTSLAAFNSWYETRRPNFQRSLRSKWIRGAQYPTQENRTCEFKEVKGGNAVDAIKGVVDQYAVAFLNAGLPQEGAIFWGIRDTDRSIVGVELRPQECDELRRIVTERLHQIVPPIAPTAYRIDLHPVSDGSIVIDNLYVVEVRVPSVRRTLLFATGSQEVYVKTDAGKRKLSALELQQELIQRLGVDPGL</sequence>
<dbReference type="Proteomes" id="UP000237811">
    <property type="component" value="Unassembled WGS sequence"/>
</dbReference>
<dbReference type="Gene3D" id="3.40.50.300">
    <property type="entry name" value="P-loop containing nucleotide triphosphate hydrolases"/>
    <property type="match status" value="1"/>
</dbReference>
<reference evidence="3 4" key="1">
    <citation type="submission" date="2018-03" db="EMBL/GenBank/DDBJ databases">
        <authorList>
            <person name="Nguyen K."/>
            <person name="Fouts D."/>
            <person name="Sutton G."/>
        </authorList>
    </citation>
    <scope>NUCLEOTIDE SEQUENCE [LARGE SCALE GENOMIC DNA]</scope>
    <source>
        <strain evidence="3 4">AU14328</strain>
    </source>
</reference>
<evidence type="ECO:0008006" key="5">
    <source>
        <dbReference type="Google" id="ProtNLM"/>
    </source>
</evidence>
<dbReference type="GO" id="GO:0006302">
    <property type="term" value="P:double-strand break repair"/>
    <property type="evidence" value="ECO:0007669"/>
    <property type="project" value="InterPro"/>
</dbReference>
<protein>
    <recommendedName>
        <fullName evidence="5">AAA family ATPase</fullName>
    </recommendedName>
</protein>
<dbReference type="EMBL" id="PVFR01000033">
    <property type="protein sequence ID" value="PRE50099.1"/>
    <property type="molecule type" value="Genomic_DNA"/>
</dbReference>
<dbReference type="InterPro" id="IPR038729">
    <property type="entry name" value="Rad50/SbcC_AAA"/>
</dbReference>
<dbReference type="Pfam" id="PF04326">
    <property type="entry name" value="SLFN_AlbA_2"/>
    <property type="match status" value="1"/>
</dbReference>
<dbReference type="RefSeq" id="WP_105776834.1">
    <property type="nucleotide sequence ID" value="NZ_PVFQ01000050.1"/>
</dbReference>
<feature type="domain" description="Schlafen AlbA-2" evidence="1">
    <location>
        <begin position="279"/>
        <end position="414"/>
    </location>
</feature>
<dbReference type="InterPro" id="IPR038461">
    <property type="entry name" value="Schlafen_AlbA_2_dom_sf"/>
</dbReference>
<comment type="caution">
    <text evidence="3">The sequence shown here is derived from an EMBL/GenBank/DDBJ whole genome shotgun (WGS) entry which is preliminary data.</text>
</comment>
<evidence type="ECO:0000313" key="4">
    <source>
        <dbReference type="Proteomes" id="UP000237811"/>
    </source>
</evidence>
<feature type="domain" description="Rad50/SbcC-type AAA" evidence="2">
    <location>
        <begin position="5"/>
        <end position="55"/>
    </location>
</feature>
<dbReference type="InterPro" id="IPR007421">
    <property type="entry name" value="Schlafen_AlbA_2_dom"/>
</dbReference>
<dbReference type="Pfam" id="PF13476">
    <property type="entry name" value="AAA_23"/>
    <property type="match status" value="1"/>
</dbReference>
<proteinExistence type="predicted"/>
<evidence type="ECO:0000313" key="3">
    <source>
        <dbReference type="EMBL" id="PRE50099.1"/>
    </source>
</evidence>
<evidence type="ECO:0000259" key="2">
    <source>
        <dbReference type="Pfam" id="PF13476"/>
    </source>
</evidence>
<dbReference type="SUPFAM" id="SSF52540">
    <property type="entry name" value="P-loop containing nucleoside triphosphate hydrolases"/>
    <property type="match status" value="1"/>
</dbReference>
<dbReference type="InterPro" id="IPR027417">
    <property type="entry name" value="P-loop_NTPase"/>
</dbReference>
<organism evidence="3 4">
    <name type="scientific">Burkholderia multivorans</name>
    <dbReference type="NCBI Taxonomy" id="87883"/>
    <lineage>
        <taxon>Bacteria</taxon>
        <taxon>Pseudomonadati</taxon>
        <taxon>Pseudomonadota</taxon>
        <taxon>Betaproteobacteria</taxon>
        <taxon>Burkholderiales</taxon>
        <taxon>Burkholderiaceae</taxon>
        <taxon>Burkholderia</taxon>
        <taxon>Burkholderia cepacia complex</taxon>
    </lineage>
</organism>
<gene>
    <name evidence="3" type="ORF">C6P99_12050</name>
</gene>